<keyword evidence="2" id="KW-0378">Hydrolase</keyword>
<evidence type="ECO:0000256" key="4">
    <source>
        <dbReference type="SAM" id="MobiDB-lite"/>
    </source>
</evidence>
<dbReference type="InterPro" id="IPR036416">
    <property type="entry name" value="Pept_tRNA_hydro_sf"/>
</dbReference>
<evidence type="ECO:0000313" key="5">
    <source>
        <dbReference type="EMBL" id="KAK6541491.1"/>
    </source>
</evidence>
<comment type="caution">
    <text evidence="5">The sequence shown here is derived from an EMBL/GenBank/DDBJ whole genome shotgun (WGS) entry which is preliminary data.</text>
</comment>
<dbReference type="AlphaFoldDB" id="A0AAV9XIY0"/>
<protein>
    <recommendedName>
        <fullName evidence="7">Peptidyl-tRNA hydrolase</fullName>
    </recommendedName>
</protein>
<dbReference type="GO" id="GO:0000049">
    <property type="term" value="F:tRNA binding"/>
    <property type="evidence" value="ECO:0007669"/>
    <property type="project" value="UniProtKB-KW"/>
</dbReference>
<evidence type="ECO:0000256" key="1">
    <source>
        <dbReference type="ARBA" id="ARBA00022555"/>
    </source>
</evidence>
<gene>
    <name evidence="5" type="ORF">TWF694_007300</name>
</gene>
<dbReference type="Pfam" id="PF01195">
    <property type="entry name" value="Pept_tRNA_hydro"/>
    <property type="match status" value="1"/>
</dbReference>
<dbReference type="PANTHER" id="PTHR17224">
    <property type="entry name" value="PEPTIDYL-TRNA HYDROLASE"/>
    <property type="match status" value="1"/>
</dbReference>
<proteinExistence type="predicted"/>
<accession>A0AAV9XIY0</accession>
<evidence type="ECO:0000313" key="6">
    <source>
        <dbReference type="Proteomes" id="UP001365542"/>
    </source>
</evidence>
<feature type="compositionally biased region" description="Basic residues" evidence="4">
    <location>
        <begin position="1"/>
        <end position="11"/>
    </location>
</feature>
<feature type="compositionally biased region" description="Low complexity" evidence="4">
    <location>
        <begin position="12"/>
        <end position="60"/>
    </location>
</feature>
<name>A0AAV9XIY0_9PEZI</name>
<dbReference type="Gene3D" id="3.40.50.1470">
    <property type="entry name" value="Peptidyl-tRNA hydrolase"/>
    <property type="match status" value="1"/>
</dbReference>
<dbReference type="InterPro" id="IPR001328">
    <property type="entry name" value="Pept_tRNA_hydro"/>
</dbReference>
<evidence type="ECO:0000256" key="3">
    <source>
        <dbReference type="ARBA" id="ARBA00022884"/>
    </source>
</evidence>
<keyword evidence="6" id="KW-1185">Reference proteome</keyword>
<dbReference type="GO" id="GO:0004045">
    <property type="term" value="F:peptidyl-tRNA hydrolase activity"/>
    <property type="evidence" value="ECO:0007669"/>
    <property type="project" value="InterPro"/>
</dbReference>
<dbReference type="PANTHER" id="PTHR17224:SF1">
    <property type="entry name" value="PEPTIDYL-TRNA HYDROLASE"/>
    <property type="match status" value="1"/>
</dbReference>
<keyword evidence="1" id="KW-0820">tRNA-binding</keyword>
<reference evidence="5 6" key="1">
    <citation type="submission" date="2019-10" db="EMBL/GenBank/DDBJ databases">
        <authorList>
            <person name="Palmer J.M."/>
        </authorList>
    </citation>
    <scope>NUCLEOTIDE SEQUENCE [LARGE SCALE GENOMIC DNA]</scope>
    <source>
        <strain evidence="5 6">TWF694</strain>
    </source>
</reference>
<dbReference type="Proteomes" id="UP001365542">
    <property type="component" value="Unassembled WGS sequence"/>
</dbReference>
<sequence>MGIKGKKRQLQRRQQLQQEQQQQHLGEESSTSSEPSLESVSTTSPSLSTTTSPSSSPHSLAQVEEQPDMSLPKIRSILLCSIGNPGAYLSTRHSAGHILLPHLSTTGPLSNFRPYGGPTGPGPSGDTYTTTLFQSTVYMNVSGPAVSKAWKSFKTSNPNPILVILHDELEKPVGKVKYKKDGSAGGHNGLSSIKASLPGETLHKIGLGVGRPESRDKNVVGDYVLKKMTRGDQERMVEEGLPIVMQMLEDIGMGKLK</sequence>
<feature type="region of interest" description="Disordered" evidence="4">
    <location>
        <begin position="1"/>
        <end position="67"/>
    </location>
</feature>
<dbReference type="NCBIfam" id="TIGR00447">
    <property type="entry name" value="pth"/>
    <property type="match status" value="1"/>
</dbReference>
<dbReference type="EMBL" id="JAVHJO010000003">
    <property type="protein sequence ID" value="KAK6541491.1"/>
    <property type="molecule type" value="Genomic_DNA"/>
</dbReference>
<evidence type="ECO:0000256" key="2">
    <source>
        <dbReference type="ARBA" id="ARBA00022801"/>
    </source>
</evidence>
<evidence type="ECO:0008006" key="7">
    <source>
        <dbReference type="Google" id="ProtNLM"/>
    </source>
</evidence>
<keyword evidence="3" id="KW-0694">RNA-binding</keyword>
<dbReference type="SUPFAM" id="SSF53178">
    <property type="entry name" value="Peptidyl-tRNA hydrolase-like"/>
    <property type="match status" value="1"/>
</dbReference>
<organism evidence="5 6">
    <name type="scientific">Orbilia ellipsospora</name>
    <dbReference type="NCBI Taxonomy" id="2528407"/>
    <lineage>
        <taxon>Eukaryota</taxon>
        <taxon>Fungi</taxon>
        <taxon>Dikarya</taxon>
        <taxon>Ascomycota</taxon>
        <taxon>Pezizomycotina</taxon>
        <taxon>Orbiliomycetes</taxon>
        <taxon>Orbiliales</taxon>
        <taxon>Orbiliaceae</taxon>
        <taxon>Orbilia</taxon>
    </lineage>
</organism>